<dbReference type="HOGENOM" id="CLU_089113_3_0_11"/>
<organism evidence="2 3">
    <name type="scientific">Pseudarthrobacter chlorophenolicus (strain ATCC 700700 / DSM 12829 / CIP 107037 / JCM 12360 / KCTC 9906 / NCIMB 13794 / A6)</name>
    <name type="common">Arthrobacter chlorophenolicus</name>
    <dbReference type="NCBI Taxonomy" id="452863"/>
    <lineage>
        <taxon>Bacteria</taxon>
        <taxon>Bacillati</taxon>
        <taxon>Actinomycetota</taxon>
        <taxon>Actinomycetes</taxon>
        <taxon>Micrococcales</taxon>
        <taxon>Micrococcaceae</taxon>
        <taxon>Pseudarthrobacter</taxon>
    </lineage>
</organism>
<keyword evidence="3" id="KW-1185">Reference proteome</keyword>
<sequence>MRVAPRRTDRLETMSLSKSGPANGPRGLVAAAAVADVVLILVFAAIGRDAHARDGIITGVFLTAWPFLAGAAAGWLATSAWRNPMSLRRAGTGAWLGSLIGGMLLRALTGQTVVVPFIVVALLSLGVLLMGYRALYRIIRRRRG</sequence>
<dbReference type="Pfam" id="PF11255">
    <property type="entry name" value="DUF3054"/>
    <property type="match status" value="1"/>
</dbReference>
<dbReference type="AlphaFoldDB" id="B8H8N9"/>
<evidence type="ECO:0008006" key="4">
    <source>
        <dbReference type="Google" id="ProtNLM"/>
    </source>
</evidence>
<evidence type="ECO:0000313" key="3">
    <source>
        <dbReference type="Proteomes" id="UP000002505"/>
    </source>
</evidence>
<accession>B8H8N9</accession>
<dbReference type="eggNOG" id="ENOG503310N">
    <property type="taxonomic scope" value="Bacteria"/>
</dbReference>
<keyword evidence="1" id="KW-0472">Membrane</keyword>
<feature type="transmembrane region" description="Helical" evidence="1">
    <location>
        <begin position="27"/>
        <end position="47"/>
    </location>
</feature>
<keyword evidence="1" id="KW-1133">Transmembrane helix</keyword>
<dbReference type="InterPro" id="IPR021414">
    <property type="entry name" value="DUF3054"/>
</dbReference>
<name>B8H8N9_PSECP</name>
<keyword evidence="1" id="KW-0812">Transmembrane</keyword>
<feature type="transmembrane region" description="Helical" evidence="1">
    <location>
        <begin position="90"/>
        <end position="108"/>
    </location>
</feature>
<evidence type="ECO:0000256" key="1">
    <source>
        <dbReference type="SAM" id="Phobius"/>
    </source>
</evidence>
<gene>
    <name evidence="2" type="ordered locus">Achl_1943</name>
</gene>
<dbReference type="Proteomes" id="UP000002505">
    <property type="component" value="Chromosome"/>
</dbReference>
<protein>
    <recommendedName>
        <fullName evidence="4">Transmembrane protein</fullName>
    </recommendedName>
</protein>
<reference evidence="2" key="1">
    <citation type="submission" date="2009-01" db="EMBL/GenBank/DDBJ databases">
        <title>Complete sequence of chromosome of Arthrobacter chlorophenolicus A6.</title>
        <authorList>
            <consortium name="US DOE Joint Genome Institute"/>
            <person name="Lucas S."/>
            <person name="Copeland A."/>
            <person name="Lapidus A."/>
            <person name="Glavina del Rio T."/>
            <person name="Tice H."/>
            <person name="Bruce D."/>
            <person name="Goodwin L."/>
            <person name="Pitluck S."/>
            <person name="Goltsman E."/>
            <person name="Clum A."/>
            <person name="Larimer F."/>
            <person name="Land M."/>
            <person name="Hauser L."/>
            <person name="Kyrpides N."/>
            <person name="Mikhailova N."/>
            <person name="Jansson J."/>
            <person name="Richardson P."/>
        </authorList>
    </citation>
    <scope>NUCLEOTIDE SEQUENCE [LARGE SCALE GENOMIC DNA]</scope>
    <source>
        <strain evidence="2">A6</strain>
    </source>
</reference>
<dbReference type="EMBL" id="CP001341">
    <property type="protein sequence ID" value="ACL39917.1"/>
    <property type="molecule type" value="Genomic_DNA"/>
</dbReference>
<feature type="transmembrane region" description="Helical" evidence="1">
    <location>
        <begin position="59"/>
        <end position="78"/>
    </location>
</feature>
<dbReference type="KEGG" id="ach:Achl_1943"/>
<evidence type="ECO:0000313" key="2">
    <source>
        <dbReference type="EMBL" id="ACL39917.1"/>
    </source>
</evidence>
<feature type="transmembrane region" description="Helical" evidence="1">
    <location>
        <begin position="114"/>
        <end position="135"/>
    </location>
</feature>
<proteinExistence type="predicted"/>
<dbReference type="STRING" id="452863.Achl_1943"/>